<protein>
    <recommendedName>
        <fullName evidence="2">Cyclic nucleotide-binding domain-containing protein</fullName>
    </recommendedName>
</protein>
<evidence type="ECO:0000313" key="4">
    <source>
        <dbReference type="Proteomes" id="UP000023152"/>
    </source>
</evidence>
<dbReference type="InterPro" id="IPR014710">
    <property type="entry name" value="RmlC-like_jellyroll"/>
</dbReference>
<dbReference type="GO" id="GO:0005829">
    <property type="term" value="C:cytosol"/>
    <property type="evidence" value="ECO:0007669"/>
    <property type="project" value="TreeGrafter"/>
</dbReference>
<gene>
    <name evidence="3" type="ORF">RFI_12252</name>
</gene>
<sequence length="408" mass="46945">FLRKVMDKQPWLESDFSPQQREVALGTTVKYMYRVDVPFGEYVIKQGEKSHAFIVIEHGWFERIEETEMQVDTPRGNKRLRTDAIKNDKDNNKNGKNEEEEEEEEEKEEEKRFEMGELLQSTHTQSRSNGKATDDDNNDDDNDNDNDKNESIKSRSLQNEPQSFAMPRVTKQLKPMDILADAEVLLVSKTHHYSYRAIDKTDTTTTATTATTPTTTTTTTPTPTTTTTTTTPTSQYSGASISTSISTSTLGTEVENGDVQCRNHPPKGCCRVWILDYEKYLKIREKLQSIHAEETRERMEFLKTVPLFQQPESQFDFRSISYACTRFHFQDGQIIVREGDHAQYVYIVQKGECCAYRNSTQVVRHFGISDAFGIQWMSSITKIIDCTGKYCQHFHITLFFSFSLCILI</sequence>
<feature type="non-terminal residue" evidence="3">
    <location>
        <position position="1"/>
    </location>
</feature>
<evidence type="ECO:0000313" key="3">
    <source>
        <dbReference type="EMBL" id="ETO24907.1"/>
    </source>
</evidence>
<dbReference type="GO" id="GO:0030552">
    <property type="term" value="F:cAMP binding"/>
    <property type="evidence" value="ECO:0007669"/>
    <property type="project" value="TreeGrafter"/>
</dbReference>
<dbReference type="PANTHER" id="PTHR11635:SF152">
    <property type="entry name" value="CAMP-DEPENDENT PROTEIN KINASE TYPE I REGULATORY SUBUNIT-RELATED"/>
    <property type="match status" value="1"/>
</dbReference>
<dbReference type="PROSITE" id="PS50042">
    <property type="entry name" value="CNMP_BINDING_3"/>
    <property type="match status" value="2"/>
</dbReference>
<keyword evidence="4" id="KW-1185">Reference proteome</keyword>
<feature type="region of interest" description="Disordered" evidence="1">
    <location>
        <begin position="70"/>
        <end position="165"/>
    </location>
</feature>
<proteinExistence type="predicted"/>
<dbReference type="Gene3D" id="2.60.120.10">
    <property type="entry name" value="Jelly Rolls"/>
    <property type="match status" value="1"/>
</dbReference>
<dbReference type="InterPro" id="IPR018490">
    <property type="entry name" value="cNMP-bd_dom_sf"/>
</dbReference>
<feature type="compositionally biased region" description="Basic and acidic residues" evidence="1">
    <location>
        <begin position="80"/>
        <end position="97"/>
    </location>
</feature>
<evidence type="ECO:0000256" key="1">
    <source>
        <dbReference type="SAM" id="MobiDB-lite"/>
    </source>
</evidence>
<comment type="caution">
    <text evidence="3">The sequence shown here is derived from an EMBL/GenBank/DDBJ whole genome shotgun (WGS) entry which is preliminary data.</text>
</comment>
<evidence type="ECO:0000259" key="2">
    <source>
        <dbReference type="PROSITE" id="PS50042"/>
    </source>
</evidence>
<dbReference type="PROSITE" id="PS00888">
    <property type="entry name" value="CNMP_BINDING_1"/>
    <property type="match status" value="1"/>
</dbReference>
<dbReference type="EMBL" id="ASPP01008881">
    <property type="protein sequence ID" value="ETO24907.1"/>
    <property type="molecule type" value="Genomic_DNA"/>
</dbReference>
<feature type="region of interest" description="Disordered" evidence="1">
    <location>
        <begin position="207"/>
        <end position="240"/>
    </location>
</feature>
<name>X6NHU9_RETFI</name>
<dbReference type="GO" id="GO:0034236">
    <property type="term" value="F:protein kinase A catalytic subunit binding"/>
    <property type="evidence" value="ECO:0007669"/>
    <property type="project" value="TreeGrafter"/>
</dbReference>
<dbReference type="InterPro" id="IPR000595">
    <property type="entry name" value="cNMP-bd_dom"/>
</dbReference>
<dbReference type="CDD" id="cd00038">
    <property type="entry name" value="CAP_ED"/>
    <property type="match status" value="1"/>
</dbReference>
<feature type="compositionally biased region" description="Polar residues" evidence="1">
    <location>
        <begin position="119"/>
        <end position="131"/>
    </location>
</feature>
<feature type="domain" description="Cyclic nucleotide-binding" evidence="2">
    <location>
        <begin position="328"/>
        <end position="373"/>
    </location>
</feature>
<feature type="compositionally biased region" description="Acidic residues" evidence="1">
    <location>
        <begin position="135"/>
        <end position="144"/>
    </location>
</feature>
<dbReference type="PANTHER" id="PTHR11635">
    <property type="entry name" value="CAMP-DEPENDENT PROTEIN KINASE REGULATORY CHAIN"/>
    <property type="match status" value="1"/>
</dbReference>
<feature type="domain" description="Cyclic nucleotide-binding" evidence="2">
    <location>
        <begin position="12"/>
        <end position="59"/>
    </location>
</feature>
<organism evidence="3 4">
    <name type="scientific">Reticulomyxa filosa</name>
    <dbReference type="NCBI Taxonomy" id="46433"/>
    <lineage>
        <taxon>Eukaryota</taxon>
        <taxon>Sar</taxon>
        <taxon>Rhizaria</taxon>
        <taxon>Retaria</taxon>
        <taxon>Foraminifera</taxon>
        <taxon>Monothalamids</taxon>
        <taxon>Reticulomyxidae</taxon>
        <taxon>Reticulomyxa</taxon>
    </lineage>
</organism>
<dbReference type="GO" id="GO:0005952">
    <property type="term" value="C:cAMP-dependent protein kinase complex"/>
    <property type="evidence" value="ECO:0007669"/>
    <property type="project" value="InterPro"/>
</dbReference>
<accession>X6NHU9</accession>
<dbReference type="GO" id="GO:0004862">
    <property type="term" value="F:cAMP-dependent protein kinase inhibitor activity"/>
    <property type="evidence" value="ECO:0007669"/>
    <property type="project" value="TreeGrafter"/>
</dbReference>
<dbReference type="InterPro" id="IPR050503">
    <property type="entry name" value="cAMP-dep_PK_reg_su-like"/>
</dbReference>
<dbReference type="Proteomes" id="UP000023152">
    <property type="component" value="Unassembled WGS sequence"/>
</dbReference>
<dbReference type="InterPro" id="IPR018488">
    <property type="entry name" value="cNMP-bd_CS"/>
</dbReference>
<reference evidence="3 4" key="1">
    <citation type="journal article" date="2013" name="Curr. Biol.">
        <title>The Genome of the Foraminiferan Reticulomyxa filosa.</title>
        <authorList>
            <person name="Glockner G."/>
            <person name="Hulsmann N."/>
            <person name="Schleicher M."/>
            <person name="Noegel A.A."/>
            <person name="Eichinger L."/>
            <person name="Gallinger C."/>
            <person name="Pawlowski J."/>
            <person name="Sierra R."/>
            <person name="Euteneuer U."/>
            <person name="Pillet L."/>
            <person name="Moustafa A."/>
            <person name="Platzer M."/>
            <person name="Groth M."/>
            <person name="Szafranski K."/>
            <person name="Schliwa M."/>
        </authorList>
    </citation>
    <scope>NUCLEOTIDE SEQUENCE [LARGE SCALE GENOMIC DNA]</scope>
</reference>
<feature type="compositionally biased region" description="Acidic residues" evidence="1">
    <location>
        <begin position="98"/>
        <end position="108"/>
    </location>
</feature>
<dbReference type="Pfam" id="PF00027">
    <property type="entry name" value="cNMP_binding"/>
    <property type="match status" value="1"/>
</dbReference>
<dbReference type="AlphaFoldDB" id="X6NHU9"/>
<dbReference type="OrthoDB" id="429870at2759"/>
<dbReference type="SUPFAM" id="SSF51206">
    <property type="entry name" value="cAMP-binding domain-like"/>
    <property type="match status" value="2"/>
</dbReference>